<protein>
    <recommendedName>
        <fullName evidence="2">Glycosyl transferase family 1 domain-containing protein</fullName>
    </recommendedName>
</protein>
<evidence type="ECO:0000256" key="1">
    <source>
        <dbReference type="ARBA" id="ARBA00022679"/>
    </source>
</evidence>
<gene>
    <name evidence="3" type="ORF">GCM10009858_34280</name>
</gene>
<organism evidence="3 4">
    <name type="scientific">Terrabacter carboxydivorans</name>
    <dbReference type="NCBI Taxonomy" id="619730"/>
    <lineage>
        <taxon>Bacteria</taxon>
        <taxon>Bacillati</taxon>
        <taxon>Actinomycetota</taxon>
        <taxon>Actinomycetes</taxon>
        <taxon>Micrococcales</taxon>
        <taxon>Intrasporangiaceae</taxon>
        <taxon>Terrabacter</taxon>
    </lineage>
</organism>
<dbReference type="Gene3D" id="3.40.50.2000">
    <property type="entry name" value="Glycogen Phosphorylase B"/>
    <property type="match status" value="2"/>
</dbReference>
<keyword evidence="4" id="KW-1185">Reference proteome</keyword>
<evidence type="ECO:0000259" key="2">
    <source>
        <dbReference type="Pfam" id="PF00534"/>
    </source>
</evidence>
<comment type="caution">
    <text evidence="3">The sequence shown here is derived from an EMBL/GenBank/DDBJ whole genome shotgun (WGS) entry which is preliminary data.</text>
</comment>
<accession>A0ABN3LZU8</accession>
<proteinExistence type="predicted"/>
<dbReference type="RefSeq" id="WP_344256242.1">
    <property type="nucleotide sequence ID" value="NZ_BAAARE010000016.1"/>
</dbReference>
<dbReference type="InterPro" id="IPR001296">
    <property type="entry name" value="Glyco_trans_1"/>
</dbReference>
<dbReference type="PANTHER" id="PTHR12526">
    <property type="entry name" value="GLYCOSYLTRANSFERASE"/>
    <property type="match status" value="1"/>
</dbReference>
<feature type="domain" description="Glycosyl transferase family 1" evidence="2">
    <location>
        <begin position="189"/>
        <end position="344"/>
    </location>
</feature>
<dbReference type="SUPFAM" id="SSF53756">
    <property type="entry name" value="UDP-Glycosyltransferase/glycogen phosphorylase"/>
    <property type="match status" value="1"/>
</dbReference>
<dbReference type="Proteomes" id="UP001500730">
    <property type="component" value="Unassembled WGS sequence"/>
</dbReference>
<dbReference type="CDD" id="cd03801">
    <property type="entry name" value="GT4_PimA-like"/>
    <property type="match status" value="1"/>
</dbReference>
<dbReference type="Pfam" id="PF00534">
    <property type="entry name" value="Glycos_transf_1"/>
    <property type="match status" value="1"/>
</dbReference>
<reference evidence="3 4" key="1">
    <citation type="journal article" date="2019" name="Int. J. Syst. Evol. Microbiol.">
        <title>The Global Catalogue of Microorganisms (GCM) 10K type strain sequencing project: providing services to taxonomists for standard genome sequencing and annotation.</title>
        <authorList>
            <consortium name="The Broad Institute Genomics Platform"/>
            <consortium name="The Broad Institute Genome Sequencing Center for Infectious Disease"/>
            <person name="Wu L."/>
            <person name="Ma J."/>
        </authorList>
    </citation>
    <scope>NUCLEOTIDE SEQUENCE [LARGE SCALE GENOMIC DNA]</scope>
    <source>
        <strain evidence="3 4">JCM 16259</strain>
    </source>
</reference>
<keyword evidence="1" id="KW-0808">Transferase</keyword>
<evidence type="ECO:0000313" key="3">
    <source>
        <dbReference type="EMBL" id="GAA2493428.1"/>
    </source>
</evidence>
<dbReference type="EMBL" id="BAAARE010000016">
    <property type="protein sequence ID" value="GAA2493428.1"/>
    <property type="molecule type" value="Genomic_DNA"/>
</dbReference>
<name>A0ABN3LZU8_9MICO</name>
<evidence type="ECO:0000313" key="4">
    <source>
        <dbReference type="Proteomes" id="UP001500730"/>
    </source>
</evidence>
<sequence length="385" mass="41513">MTTIVQITPEIGPGTGVGAVAWHLEQEWQHQGIDVRRFTLDEAGGAWLPSPRGGLTGRLALIARVVWFSTVGTHRARGYLRAHPDQRSVCHNDAVTGDVYVNHGLVEAAMRARGHHLLRMARNPLHLFTTARDRRRYSRAGSHRLVVNLVTDEERLLREIHPHLAIPTVVIGNGVDVDRFRPPTEPERQVARDELGLGPDDRMVLFIGNEFGRKGLPVLVDAVRRLGPGVRLVVVGGTADMVAAESARPSSVALGDRLHFAGAHPDPRPWLHAADVLAMPSAYESYGLVVLEALACGVPVVATPTGCVPDLVADGVNGAVVEATADALARGLQGVLALDRTAVRAAARETAERHSWAMVARRYLDVLTDLPPAGDVRTGVHGVAR</sequence>